<dbReference type="AlphaFoldDB" id="A0A8H9I2Q0"/>
<proteinExistence type="predicted"/>
<organism evidence="2 3">
    <name type="scientific">Kitasatospora aureofaciens</name>
    <name type="common">Streptomyces aureofaciens</name>
    <dbReference type="NCBI Taxonomy" id="1894"/>
    <lineage>
        <taxon>Bacteria</taxon>
        <taxon>Bacillati</taxon>
        <taxon>Actinomycetota</taxon>
        <taxon>Actinomycetes</taxon>
        <taxon>Kitasatosporales</taxon>
        <taxon>Streptomycetaceae</taxon>
        <taxon>Kitasatospora</taxon>
    </lineage>
</organism>
<sequence length="77" mass="8369">MPVKETGDGGHAFGWCPMECRMTFPARRAMTKPCHPRRDRPETAHGVHGYGVPDDATRVGIPAVGPGVRTFVGDRPL</sequence>
<dbReference type="EMBL" id="BMUB01000063">
    <property type="protein sequence ID" value="GGV08800.1"/>
    <property type="molecule type" value="Genomic_DNA"/>
</dbReference>
<reference evidence="2" key="1">
    <citation type="journal article" date="2014" name="Int. J. Syst. Evol. Microbiol.">
        <title>Complete genome sequence of Corynebacterium casei LMG S-19264T (=DSM 44701T), isolated from a smear-ripened cheese.</title>
        <authorList>
            <consortium name="US DOE Joint Genome Institute (JGI-PGF)"/>
            <person name="Walter F."/>
            <person name="Albersmeier A."/>
            <person name="Kalinowski J."/>
            <person name="Ruckert C."/>
        </authorList>
    </citation>
    <scope>NUCLEOTIDE SEQUENCE</scope>
    <source>
        <strain evidence="2">JCM 4434</strain>
    </source>
</reference>
<evidence type="ECO:0000313" key="2">
    <source>
        <dbReference type="EMBL" id="GGV08800.1"/>
    </source>
</evidence>
<accession>A0A8H9I2Q0</accession>
<comment type="caution">
    <text evidence="2">The sequence shown here is derived from an EMBL/GenBank/DDBJ whole genome shotgun (WGS) entry which is preliminary data.</text>
</comment>
<evidence type="ECO:0000256" key="1">
    <source>
        <dbReference type="SAM" id="MobiDB-lite"/>
    </source>
</evidence>
<feature type="region of interest" description="Disordered" evidence="1">
    <location>
        <begin position="31"/>
        <end position="77"/>
    </location>
</feature>
<dbReference type="Proteomes" id="UP000610124">
    <property type="component" value="Unassembled WGS sequence"/>
</dbReference>
<name>A0A8H9I2Q0_KITAU</name>
<protein>
    <submittedName>
        <fullName evidence="2">Uncharacterized protein</fullName>
    </submittedName>
</protein>
<gene>
    <name evidence="2" type="ORF">GCM10010502_74500</name>
</gene>
<evidence type="ECO:0000313" key="3">
    <source>
        <dbReference type="Proteomes" id="UP000610124"/>
    </source>
</evidence>
<reference evidence="2" key="2">
    <citation type="submission" date="2020-09" db="EMBL/GenBank/DDBJ databases">
        <authorList>
            <person name="Sun Q."/>
            <person name="Ohkuma M."/>
        </authorList>
    </citation>
    <scope>NUCLEOTIDE SEQUENCE</scope>
    <source>
        <strain evidence="2">JCM 4434</strain>
    </source>
</reference>